<reference evidence="3" key="1">
    <citation type="journal article" date="2016" name="Nature">
        <title>The genome of the seagrass Zostera marina reveals angiosperm adaptation to the sea.</title>
        <authorList>
            <person name="Olsen J.L."/>
            <person name="Rouze P."/>
            <person name="Verhelst B."/>
            <person name="Lin Y.-C."/>
            <person name="Bayer T."/>
            <person name="Collen J."/>
            <person name="Dattolo E."/>
            <person name="De Paoli E."/>
            <person name="Dittami S."/>
            <person name="Maumus F."/>
            <person name="Michel G."/>
            <person name="Kersting A."/>
            <person name="Lauritano C."/>
            <person name="Lohaus R."/>
            <person name="Toepel M."/>
            <person name="Tonon T."/>
            <person name="Vanneste K."/>
            <person name="Amirebrahimi M."/>
            <person name="Brakel J."/>
            <person name="Bostroem C."/>
            <person name="Chovatia M."/>
            <person name="Grimwood J."/>
            <person name="Jenkins J.W."/>
            <person name="Jueterbock A."/>
            <person name="Mraz A."/>
            <person name="Stam W.T."/>
            <person name="Tice H."/>
            <person name="Bornberg-Bauer E."/>
            <person name="Green P.J."/>
            <person name="Pearson G.A."/>
            <person name="Procaccini G."/>
            <person name="Duarte C.M."/>
            <person name="Schmutz J."/>
            <person name="Reusch T.B.H."/>
            <person name="Van de Peer Y."/>
        </authorList>
    </citation>
    <scope>NUCLEOTIDE SEQUENCE [LARGE SCALE GENOMIC DNA]</scope>
    <source>
        <strain evidence="3">cv. Finnish</strain>
    </source>
</reference>
<feature type="chain" id="PRO_5005527125" evidence="1">
    <location>
        <begin position="26"/>
        <end position="145"/>
    </location>
</feature>
<sequence length="145" mass="16458">MAVNDHHNYLFLFSMFIFCFYSCRCEKVTASPKLVKKEVDALKEIAKGLGKKNWNFSYDPCSGEGNWILPNATKGFESFVTCDCSFATSTFCRVVSFRVLKAQNLTGILPPQIARLRFLKHLDLTRNLLKGAVPSQWTTLPLLEL</sequence>
<dbReference type="OrthoDB" id="1897577at2759"/>
<gene>
    <name evidence="2" type="ORF">ZOSMA_76G00170</name>
</gene>
<name>A0A0K9NNX2_ZOSMR</name>
<accession>A0A0K9NNX2</accession>
<dbReference type="EMBL" id="LFYR01001927">
    <property type="protein sequence ID" value="KMZ58461.1"/>
    <property type="molecule type" value="Genomic_DNA"/>
</dbReference>
<dbReference type="Gene3D" id="3.80.10.10">
    <property type="entry name" value="Ribonuclease Inhibitor"/>
    <property type="match status" value="1"/>
</dbReference>
<evidence type="ECO:0000313" key="3">
    <source>
        <dbReference type="Proteomes" id="UP000036987"/>
    </source>
</evidence>
<dbReference type="PANTHER" id="PTHR48006">
    <property type="entry name" value="LEUCINE-RICH REPEAT-CONTAINING PROTEIN DDB_G0281931-RELATED"/>
    <property type="match status" value="1"/>
</dbReference>
<evidence type="ECO:0000256" key="1">
    <source>
        <dbReference type="SAM" id="SignalP"/>
    </source>
</evidence>
<dbReference type="Proteomes" id="UP000036987">
    <property type="component" value="Unassembled WGS sequence"/>
</dbReference>
<dbReference type="InterPro" id="IPR032675">
    <property type="entry name" value="LRR_dom_sf"/>
</dbReference>
<proteinExistence type="predicted"/>
<keyword evidence="1" id="KW-0732">Signal</keyword>
<dbReference type="AlphaFoldDB" id="A0A0K9NNX2"/>
<protein>
    <submittedName>
        <fullName evidence="2">Uncharacterized protein</fullName>
    </submittedName>
</protein>
<keyword evidence="3" id="KW-1185">Reference proteome</keyword>
<comment type="caution">
    <text evidence="2">The sequence shown here is derived from an EMBL/GenBank/DDBJ whole genome shotgun (WGS) entry which is preliminary data.</text>
</comment>
<dbReference type="STRING" id="29655.A0A0K9NNX2"/>
<dbReference type="PANTHER" id="PTHR48006:SF68">
    <property type="entry name" value="PROTEIN KINASE DOMAIN-CONTAINING PROTEIN"/>
    <property type="match status" value="1"/>
</dbReference>
<dbReference type="OMA" id="CTIPGEN"/>
<feature type="signal peptide" evidence="1">
    <location>
        <begin position="1"/>
        <end position="25"/>
    </location>
</feature>
<dbReference type="InterPro" id="IPR051824">
    <property type="entry name" value="LRR_Rcpt-Like_S/T_Kinase"/>
</dbReference>
<evidence type="ECO:0000313" key="2">
    <source>
        <dbReference type="EMBL" id="KMZ58461.1"/>
    </source>
</evidence>
<organism evidence="2 3">
    <name type="scientific">Zostera marina</name>
    <name type="common">Eelgrass</name>
    <dbReference type="NCBI Taxonomy" id="29655"/>
    <lineage>
        <taxon>Eukaryota</taxon>
        <taxon>Viridiplantae</taxon>
        <taxon>Streptophyta</taxon>
        <taxon>Embryophyta</taxon>
        <taxon>Tracheophyta</taxon>
        <taxon>Spermatophyta</taxon>
        <taxon>Magnoliopsida</taxon>
        <taxon>Liliopsida</taxon>
        <taxon>Zosteraceae</taxon>
        <taxon>Zostera</taxon>
    </lineage>
</organism>
<dbReference type="SUPFAM" id="SSF52058">
    <property type="entry name" value="L domain-like"/>
    <property type="match status" value="1"/>
</dbReference>